<organism evidence="1 2">
    <name type="scientific">Sphingomonas alpina</name>
    <dbReference type="NCBI Taxonomy" id="653931"/>
    <lineage>
        <taxon>Bacteria</taxon>
        <taxon>Pseudomonadati</taxon>
        <taxon>Pseudomonadota</taxon>
        <taxon>Alphaproteobacteria</taxon>
        <taxon>Sphingomonadales</taxon>
        <taxon>Sphingomonadaceae</taxon>
        <taxon>Sphingomonas</taxon>
    </lineage>
</organism>
<dbReference type="AlphaFoldDB" id="A0A7H0LK10"/>
<dbReference type="InterPro" id="IPR041881">
    <property type="entry name" value="PqqD_sf"/>
</dbReference>
<gene>
    <name evidence="1" type="ORF">H3Z74_01825</name>
</gene>
<reference evidence="1 2" key="1">
    <citation type="submission" date="2020-09" db="EMBL/GenBank/DDBJ databases">
        <title>Sphingomonas sp., a new species isolated from pork steak.</title>
        <authorList>
            <person name="Heidler von Heilborn D."/>
        </authorList>
    </citation>
    <scope>NUCLEOTIDE SEQUENCE [LARGE SCALE GENOMIC DNA]</scope>
    <source>
        <strain evidence="2">S8-3T</strain>
    </source>
</reference>
<evidence type="ECO:0000313" key="1">
    <source>
        <dbReference type="EMBL" id="QNQ10013.1"/>
    </source>
</evidence>
<sequence>MIIATQIEDTAVISRKPTLIAADVADEAILLDVDSGYFFQLNKTAARIWNLVEEPSTLSDLYVQLEKVFAVDAATCRREAAEFVVQMRDRGLLVIDESA</sequence>
<dbReference type="KEGG" id="spap:H3Z74_01825"/>
<dbReference type="InterPro" id="IPR008792">
    <property type="entry name" value="PQQD"/>
</dbReference>
<name>A0A7H0LK10_9SPHN</name>
<protein>
    <submittedName>
        <fullName evidence="1">PqqD family protein</fullName>
    </submittedName>
</protein>
<evidence type="ECO:0000313" key="2">
    <source>
        <dbReference type="Proteomes" id="UP000516148"/>
    </source>
</evidence>
<dbReference type="RefSeq" id="WP_187762320.1">
    <property type="nucleotide sequence ID" value="NZ_CP061038.1"/>
</dbReference>
<accession>A0A7H0LK10</accession>
<dbReference type="Gene3D" id="1.10.10.1150">
    <property type="entry name" value="Coenzyme PQQ synthesis protein D (PqqD)"/>
    <property type="match status" value="1"/>
</dbReference>
<keyword evidence="2" id="KW-1185">Reference proteome</keyword>
<dbReference type="EMBL" id="CP061038">
    <property type="protein sequence ID" value="QNQ10013.1"/>
    <property type="molecule type" value="Genomic_DNA"/>
</dbReference>
<dbReference type="Proteomes" id="UP000516148">
    <property type="component" value="Chromosome"/>
</dbReference>
<proteinExistence type="predicted"/>
<dbReference type="Pfam" id="PF05402">
    <property type="entry name" value="PqqD"/>
    <property type="match status" value="1"/>
</dbReference>